<reference evidence="1" key="1">
    <citation type="journal article" date="2014" name="Int. J. Syst. Evol. Microbiol.">
        <title>Complete genome sequence of Corynebacterium casei LMG S-19264T (=DSM 44701T), isolated from a smear-ripened cheese.</title>
        <authorList>
            <consortium name="US DOE Joint Genome Institute (JGI-PGF)"/>
            <person name="Walter F."/>
            <person name="Albersmeier A."/>
            <person name="Kalinowski J."/>
            <person name="Ruckert C."/>
        </authorList>
    </citation>
    <scope>NUCLEOTIDE SEQUENCE</scope>
    <source>
        <strain evidence="1">NBRC 110023</strain>
    </source>
</reference>
<comment type="caution">
    <text evidence="1">The sequence shown here is derived from an EMBL/GenBank/DDBJ whole genome shotgun (WGS) entry which is preliminary data.</text>
</comment>
<keyword evidence="2" id="KW-1185">Reference proteome</keyword>
<reference evidence="1" key="2">
    <citation type="submission" date="2023-01" db="EMBL/GenBank/DDBJ databases">
        <title>Draft genome sequence of Agaribacter marinus strain NBRC 110023.</title>
        <authorList>
            <person name="Sun Q."/>
            <person name="Mori K."/>
        </authorList>
    </citation>
    <scope>NUCLEOTIDE SEQUENCE</scope>
    <source>
        <strain evidence="1">NBRC 110023</strain>
    </source>
</reference>
<dbReference type="Proteomes" id="UP001156601">
    <property type="component" value="Unassembled WGS sequence"/>
</dbReference>
<dbReference type="EMBL" id="BSOT01000011">
    <property type="protein sequence ID" value="GLR72643.1"/>
    <property type="molecule type" value="Genomic_DNA"/>
</dbReference>
<evidence type="ECO:0000313" key="1">
    <source>
        <dbReference type="EMBL" id="GLR72643.1"/>
    </source>
</evidence>
<organism evidence="1 2">
    <name type="scientific">Agaribacter marinus</name>
    <dbReference type="NCBI Taxonomy" id="1431249"/>
    <lineage>
        <taxon>Bacteria</taxon>
        <taxon>Pseudomonadati</taxon>
        <taxon>Pseudomonadota</taxon>
        <taxon>Gammaproteobacteria</taxon>
        <taxon>Alteromonadales</taxon>
        <taxon>Alteromonadaceae</taxon>
        <taxon>Agaribacter</taxon>
    </lineage>
</organism>
<gene>
    <name evidence="1" type="ORF">GCM10007852_35510</name>
</gene>
<evidence type="ECO:0008006" key="3">
    <source>
        <dbReference type="Google" id="ProtNLM"/>
    </source>
</evidence>
<sequence>MTVNKDTLSGKVLIAGYGSLLSQDSRQRFSGIHAPTVGVKVHNWSRGWVTRAFHENQTYVGAIPKRGAWLNAQLVPTKIDPALEKREQDYRFSRVDINDIDIDDSHLFLNDVTNVREIIRNTPIYICETLESNLATETYKVSFSYIATCLIGCYEKQGNKGIDDFMRSTFGLSESVFDMDVEKPKYPRAASIPSDMTKHFLEAISQHFRKTK</sequence>
<evidence type="ECO:0000313" key="2">
    <source>
        <dbReference type="Proteomes" id="UP001156601"/>
    </source>
</evidence>
<proteinExistence type="predicted"/>
<dbReference type="RefSeq" id="WP_284219053.1">
    <property type="nucleotide sequence ID" value="NZ_BSOT01000011.1"/>
</dbReference>
<accession>A0AA37SZJ2</accession>
<dbReference type="AlphaFoldDB" id="A0AA37SZJ2"/>
<name>A0AA37SZJ2_9ALTE</name>
<protein>
    <recommendedName>
        <fullName evidence="3">Gamma-glutamylcyclotransferase</fullName>
    </recommendedName>
</protein>